<dbReference type="Gramene" id="EER89124">
    <property type="protein sequence ID" value="EER89124"/>
    <property type="gene ID" value="SORBI_3010G021700"/>
</dbReference>
<dbReference type="Pfam" id="PF14541">
    <property type="entry name" value="TAXi_C"/>
    <property type="match status" value="1"/>
</dbReference>
<comment type="similarity">
    <text evidence="2 12">Belongs to the peptidase A1 family.</text>
</comment>
<keyword evidence="9" id="KW-0325">Glycoprotein</keyword>
<evidence type="ECO:0000256" key="7">
    <source>
        <dbReference type="ARBA" id="ARBA00022801"/>
    </source>
</evidence>
<evidence type="ECO:0000256" key="9">
    <source>
        <dbReference type="ARBA" id="ARBA00023180"/>
    </source>
</evidence>
<evidence type="ECO:0000256" key="8">
    <source>
        <dbReference type="ARBA" id="ARBA00023136"/>
    </source>
</evidence>
<dbReference type="PRINTS" id="PR00792">
    <property type="entry name" value="PEPSIN"/>
</dbReference>
<feature type="signal peptide" evidence="14">
    <location>
        <begin position="1"/>
        <end position="26"/>
    </location>
</feature>
<dbReference type="InterPro" id="IPR001461">
    <property type="entry name" value="Aspartic_peptidase_A1"/>
</dbReference>
<dbReference type="InterPro" id="IPR032861">
    <property type="entry name" value="TAXi_N"/>
</dbReference>
<dbReference type="EMBL" id="CM027689">
    <property type="protein sequence ID" value="KAG0512561.1"/>
    <property type="molecule type" value="Genomic_DNA"/>
</dbReference>
<feature type="domain" description="Peptidase A1" evidence="15">
    <location>
        <begin position="121"/>
        <end position="472"/>
    </location>
</feature>
<evidence type="ECO:0000256" key="10">
    <source>
        <dbReference type="ARBA" id="ARBA00023288"/>
    </source>
</evidence>
<dbReference type="GO" id="GO:0005886">
    <property type="term" value="C:plasma membrane"/>
    <property type="evidence" value="ECO:0007669"/>
    <property type="project" value="UniProtKB-SubCell"/>
</dbReference>
<evidence type="ECO:0000256" key="14">
    <source>
        <dbReference type="SAM" id="SignalP"/>
    </source>
</evidence>
<proteinExistence type="inferred from homology"/>
<protein>
    <recommendedName>
        <fullName evidence="15">Peptidase A1 domain-containing protein</fullName>
    </recommendedName>
</protein>
<keyword evidence="6 12" id="KW-0064">Aspartyl protease</keyword>
<keyword evidence="8" id="KW-0472">Membrane</keyword>
<dbReference type="OMA" id="HPIGYCL"/>
<dbReference type="KEGG" id="sbi:8069062"/>
<keyword evidence="4 12" id="KW-0645">Protease</keyword>
<dbReference type="InterPro" id="IPR021109">
    <property type="entry name" value="Peptidase_aspartic_dom_sf"/>
</dbReference>
<evidence type="ECO:0000313" key="17">
    <source>
        <dbReference type="Proteomes" id="UP000807115"/>
    </source>
</evidence>
<evidence type="ECO:0000256" key="12">
    <source>
        <dbReference type="RuleBase" id="RU000454"/>
    </source>
</evidence>
<evidence type="ECO:0000313" key="16">
    <source>
        <dbReference type="EMBL" id="KAG0512561.1"/>
    </source>
</evidence>
<dbReference type="PROSITE" id="PS51767">
    <property type="entry name" value="PEPTIDASE_A1"/>
    <property type="match status" value="1"/>
</dbReference>
<evidence type="ECO:0000256" key="3">
    <source>
        <dbReference type="ARBA" id="ARBA00022475"/>
    </source>
</evidence>
<comment type="subcellular location">
    <subcellularLocation>
        <location evidence="1">Cell membrane</location>
        <topology evidence="1">Lipid-anchor</topology>
    </subcellularLocation>
</comment>
<comment type="caution">
    <text evidence="16">The sequence shown here is derived from an EMBL/GenBank/DDBJ whole genome shotgun (WGS) entry which is preliminary data.</text>
</comment>
<feature type="active site" evidence="11">
    <location>
        <position position="139"/>
    </location>
</feature>
<keyword evidence="3" id="KW-1003">Cell membrane</keyword>
<name>A0A921TZR9_SORBI</name>
<organism evidence="16 17">
    <name type="scientific">Sorghum bicolor</name>
    <name type="common">Sorghum</name>
    <name type="synonym">Sorghum vulgare</name>
    <dbReference type="NCBI Taxonomy" id="4558"/>
    <lineage>
        <taxon>Eukaryota</taxon>
        <taxon>Viridiplantae</taxon>
        <taxon>Streptophyta</taxon>
        <taxon>Embryophyta</taxon>
        <taxon>Tracheophyta</taxon>
        <taxon>Spermatophyta</taxon>
        <taxon>Magnoliopsida</taxon>
        <taxon>Liliopsida</taxon>
        <taxon>Poales</taxon>
        <taxon>Poaceae</taxon>
        <taxon>PACMAD clade</taxon>
        <taxon>Panicoideae</taxon>
        <taxon>Andropogonodae</taxon>
        <taxon>Andropogoneae</taxon>
        <taxon>Sorghinae</taxon>
        <taxon>Sorghum</taxon>
    </lineage>
</organism>
<evidence type="ECO:0000256" key="2">
    <source>
        <dbReference type="ARBA" id="ARBA00007447"/>
    </source>
</evidence>
<feature type="chain" id="PRO_5037503076" description="Peptidase A1 domain-containing protein" evidence="14">
    <location>
        <begin position="27"/>
        <end position="575"/>
    </location>
</feature>
<dbReference type="InterPro" id="IPR001969">
    <property type="entry name" value="Aspartic_peptidase_AS"/>
</dbReference>
<dbReference type="GO" id="GO:0004190">
    <property type="term" value="F:aspartic-type endopeptidase activity"/>
    <property type="evidence" value="ECO:0007669"/>
    <property type="project" value="UniProtKB-KW"/>
</dbReference>
<evidence type="ECO:0000256" key="11">
    <source>
        <dbReference type="PIRSR" id="PIRSR601461-1"/>
    </source>
</evidence>
<feature type="region of interest" description="Disordered" evidence="13">
    <location>
        <begin position="485"/>
        <end position="517"/>
    </location>
</feature>
<dbReference type="PANTHER" id="PTHR13683:SF751">
    <property type="entry name" value="EUKARYOTIC ASPARTYL PROTEASE FAMILY PROTEIN"/>
    <property type="match status" value="1"/>
</dbReference>
<evidence type="ECO:0000256" key="6">
    <source>
        <dbReference type="ARBA" id="ARBA00022750"/>
    </source>
</evidence>
<dbReference type="FunFam" id="2.40.70.10:FF:000012">
    <property type="entry name" value="Aspartyl protease family protein 1"/>
    <property type="match status" value="1"/>
</dbReference>
<gene>
    <name evidence="16" type="ORF">BDA96_10G024800</name>
</gene>
<feature type="active site" evidence="11">
    <location>
        <position position="343"/>
    </location>
</feature>
<evidence type="ECO:0000256" key="1">
    <source>
        <dbReference type="ARBA" id="ARBA00004193"/>
    </source>
</evidence>
<evidence type="ECO:0000256" key="13">
    <source>
        <dbReference type="SAM" id="MobiDB-lite"/>
    </source>
</evidence>
<evidence type="ECO:0000256" key="4">
    <source>
        <dbReference type="ARBA" id="ARBA00022670"/>
    </source>
</evidence>
<dbReference type="OrthoDB" id="15189at2759"/>
<dbReference type="Pfam" id="PF14543">
    <property type="entry name" value="TAXi_N"/>
    <property type="match status" value="1"/>
</dbReference>
<sequence length="575" mass="60010">MAHCNLLVAIAAVVVLLFVAVVTTEASGGIGFNLHHRFSPVVRQWMVDARGGGHGVPGSSWLLPEEAPAVGSPEYYSALLRHDRALFTRRRGLASAADGQSTTLTFADGNATRLDTYEYLHYAEVEVGTPSSKFLVALDTGSDLFWLPCECKLCAKNGSTMYSPSLSSTSKTVPCGHPLCERPDACATAGKSSSSCPYEVKYVSANTGSSGVLVEDVLHLVDGGGGGGGKAVQAPIVFGCGQVQTGAFLRGAAAGGLMGLGLDKVSVPSALASSGLVASDSFSMCFSRDGVGRINFGDAGSPDQAETPLIAAGSLQPSYYNISVGAITVDSKAMAVEFTAVVDSGTSFTYLDDPAYTFLTTNFNSRVSEASETYGSGYEKFEFCYRLSPGQTSMKRLPAMSLTTKGGAVFPITWPIIPVLASTNGGPYHPIGYCLGIIKTSILSTEDATIGQNFMTGLKVVFDRRKSVLGWEKFDCYKDAKMQEGGSPDTSLGSPAAAAGDSTPGSPSGDYAPSVPLPWENNATNGPYYYPGRVPLTWPARSGSGSGSGSSSRVSFGGLLSLILLHVLVVTSVTW</sequence>
<dbReference type="FunFam" id="2.40.70.10:FF:000014">
    <property type="entry name" value="Aspartyl protease family protein 1"/>
    <property type="match status" value="1"/>
</dbReference>
<dbReference type="InterPro" id="IPR032799">
    <property type="entry name" value="TAXi_C"/>
</dbReference>
<dbReference type="InterPro" id="IPR033121">
    <property type="entry name" value="PEPTIDASE_A1"/>
</dbReference>
<keyword evidence="10" id="KW-0449">Lipoprotein</keyword>
<dbReference type="Gene3D" id="2.40.70.10">
    <property type="entry name" value="Acid Proteases"/>
    <property type="match status" value="2"/>
</dbReference>
<dbReference type="Proteomes" id="UP000807115">
    <property type="component" value="Chromosome 10"/>
</dbReference>
<evidence type="ECO:0000259" key="15">
    <source>
        <dbReference type="PROSITE" id="PS51767"/>
    </source>
</evidence>
<dbReference type="AlphaFoldDB" id="A0A921TZR9"/>
<dbReference type="PANTHER" id="PTHR13683">
    <property type="entry name" value="ASPARTYL PROTEASES"/>
    <property type="match status" value="1"/>
</dbReference>
<accession>A0A921TZR9</accession>
<dbReference type="SUPFAM" id="SSF50630">
    <property type="entry name" value="Acid proteases"/>
    <property type="match status" value="1"/>
</dbReference>
<keyword evidence="5 14" id="KW-0732">Signal</keyword>
<dbReference type="GO" id="GO:0006508">
    <property type="term" value="P:proteolysis"/>
    <property type="evidence" value="ECO:0007669"/>
    <property type="project" value="UniProtKB-KW"/>
</dbReference>
<reference evidence="16" key="2">
    <citation type="submission" date="2020-10" db="EMBL/GenBank/DDBJ databases">
        <authorList>
            <person name="Cooper E.A."/>
            <person name="Brenton Z.W."/>
            <person name="Flinn B.S."/>
            <person name="Jenkins J."/>
            <person name="Shu S."/>
            <person name="Flowers D."/>
            <person name="Luo F."/>
            <person name="Wang Y."/>
            <person name="Xia P."/>
            <person name="Barry K."/>
            <person name="Daum C."/>
            <person name="Lipzen A."/>
            <person name="Yoshinaga Y."/>
            <person name="Schmutz J."/>
            <person name="Saski C."/>
            <person name="Vermerris W."/>
            <person name="Kresovich S."/>
        </authorList>
    </citation>
    <scope>NUCLEOTIDE SEQUENCE</scope>
</reference>
<reference evidence="16" key="1">
    <citation type="journal article" date="2019" name="BMC Genomics">
        <title>A new reference genome for Sorghum bicolor reveals high levels of sequence similarity between sweet and grain genotypes: implications for the genetics of sugar metabolism.</title>
        <authorList>
            <person name="Cooper E.A."/>
            <person name="Brenton Z.W."/>
            <person name="Flinn B.S."/>
            <person name="Jenkins J."/>
            <person name="Shu S."/>
            <person name="Flowers D."/>
            <person name="Luo F."/>
            <person name="Wang Y."/>
            <person name="Xia P."/>
            <person name="Barry K."/>
            <person name="Daum C."/>
            <person name="Lipzen A."/>
            <person name="Yoshinaga Y."/>
            <person name="Schmutz J."/>
            <person name="Saski C."/>
            <person name="Vermerris W."/>
            <person name="Kresovich S."/>
        </authorList>
    </citation>
    <scope>NUCLEOTIDE SEQUENCE</scope>
</reference>
<keyword evidence="7 12" id="KW-0378">Hydrolase</keyword>
<dbReference type="PROSITE" id="PS00141">
    <property type="entry name" value="ASP_PROTEASE"/>
    <property type="match status" value="2"/>
</dbReference>
<evidence type="ECO:0000256" key="5">
    <source>
        <dbReference type="ARBA" id="ARBA00022729"/>
    </source>
</evidence>